<dbReference type="GeneID" id="77197064"/>
<evidence type="ECO:0000313" key="1">
    <source>
        <dbReference type="EMBL" id="CAE6739224.1"/>
    </source>
</evidence>
<sequence>MKIEVTDLRNDRDDSFVATQLSTYNATFTVRDFRLLRVFARNADGSIIGGLLADMAQPTGTHGSCSGTLRLATRRTSTV</sequence>
<evidence type="ECO:0000313" key="2">
    <source>
        <dbReference type="Proteomes" id="UP000674425"/>
    </source>
</evidence>
<keyword evidence="2" id="KW-1185">Reference proteome</keyword>
<proteinExistence type="predicted"/>
<dbReference type="Proteomes" id="UP000674425">
    <property type="component" value="Unassembled WGS sequence"/>
</dbReference>
<accession>A0ABM8R8R7</accession>
<dbReference type="RefSeq" id="WP_200619196.1">
    <property type="nucleotide sequence ID" value="NZ_CAJNAU010000015.1"/>
</dbReference>
<comment type="caution">
    <text evidence="1">The sequence shown here is derived from an EMBL/GenBank/DDBJ whole genome shotgun (WGS) entry which is preliminary data.</text>
</comment>
<dbReference type="EMBL" id="CAJNAU010000015">
    <property type="protein sequence ID" value="CAE6739224.1"/>
    <property type="molecule type" value="Genomic_DNA"/>
</dbReference>
<gene>
    <name evidence="1" type="ORF">R69658_02182</name>
</gene>
<organism evidence="1 2">
    <name type="scientific">Paraburkholderia aspalathi</name>
    <dbReference type="NCBI Taxonomy" id="1324617"/>
    <lineage>
        <taxon>Bacteria</taxon>
        <taxon>Pseudomonadati</taxon>
        <taxon>Pseudomonadota</taxon>
        <taxon>Betaproteobacteria</taxon>
        <taxon>Burkholderiales</taxon>
        <taxon>Burkholderiaceae</taxon>
        <taxon>Paraburkholderia</taxon>
    </lineage>
</organism>
<reference evidence="1 2" key="1">
    <citation type="submission" date="2021-02" db="EMBL/GenBank/DDBJ databases">
        <authorList>
            <person name="Vanwijnsberghe S."/>
        </authorList>
    </citation>
    <scope>NUCLEOTIDE SEQUENCE [LARGE SCALE GENOMIC DNA]</scope>
    <source>
        <strain evidence="1 2">R-69658</strain>
    </source>
</reference>
<protein>
    <submittedName>
        <fullName evidence="1">Uncharacterized protein</fullName>
    </submittedName>
</protein>
<name>A0ABM8R8R7_9BURK</name>